<dbReference type="Proteomes" id="UP000060487">
    <property type="component" value="Unassembled WGS sequence"/>
</dbReference>
<dbReference type="SMART" id="SM00411">
    <property type="entry name" value="BHL"/>
    <property type="match status" value="1"/>
</dbReference>
<comment type="caution">
    <text evidence="5">The sequence shown here is derived from an EMBL/GenBank/DDBJ whole genome shotgun (WGS) entry which is preliminary data.</text>
</comment>
<dbReference type="InterPro" id="IPR000119">
    <property type="entry name" value="Hist_DNA-bd"/>
</dbReference>
<dbReference type="EMBL" id="LNQR01000052">
    <property type="protein sequence ID" value="KWT87239.1"/>
    <property type="molecule type" value="Genomic_DNA"/>
</dbReference>
<dbReference type="Gene3D" id="4.10.520.10">
    <property type="entry name" value="IHF-like DNA-binding proteins"/>
    <property type="match status" value="1"/>
</dbReference>
<dbReference type="SUPFAM" id="SSF47729">
    <property type="entry name" value="IHF-like DNA-binding proteins"/>
    <property type="match status" value="1"/>
</dbReference>
<proteinExistence type="inferred from homology"/>
<evidence type="ECO:0000313" key="5">
    <source>
        <dbReference type="EMBL" id="KWT87239.1"/>
    </source>
</evidence>
<sequence length="93" mass="10746">MTRSELIELVTQRTPGLTRVQTEIIVEAFFQSIVDALNRGEKIEVRGFGNFRLKQRSPRKARNPKTGEVVDVPAKKVLHFKMGKELRELINKR</sequence>
<evidence type="ECO:0000256" key="3">
    <source>
        <dbReference type="ARBA" id="ARBA00023125"/>
    </source>
</evidence>
<dbReference type="InterPro" id="IPR010992">
    <property type="entry name" value="IHF-like_DNA-bd_dom_sf"/>
</dbReference>
<evidence type="ECO:0000256" key="4">
    <source>
        <dbReference type="RuleBase" id="RU003939"/>
    </source>
</evidence>
<keyword evidence="6" id="KW-1185">Reference proteome</keyword>
<reference evidence="5 6" key="1">
    <citation type="submission" date="2015-11" db="EMBL/GenBank/DDBJ databases">
        <authorList>
            <person name="Lin W."/>
        </authorList>
    </citation>
    <scope>NUCLEOTIDE SEQUENCE [LARGE SCALE GENOMIC DNA]</scope>
    <source>
        <strain evidence="5 6">HCH-1</strain>
    </source>
</reference>
<name>A0ABR5SK01_9BACT</name>
<gene>
    <name evidence="5" type="ORF">ASN18_1355</name>
</gene>
<dbReference type="PANTHER" id="PTHR33175:SF3">
    <property type="entry name" value="DNA-BINDING PROTEIN HU-BETA"/>
    <property type="match status" value="1"/>
</dbReference>
<keyword evidence="2" id="KW-0226">DNA condensation</keyword>
<keyword evidence="3" id="KW-0238">DNA-binding</keyword>
<dbReference type="PROSITE" id="PS00045">
    <property type="entry name" value="HISTONE_LIKE"/>
    <property type="match status" value="1"/>
</dbReference>
<dbReference type="InterPro" id="IPR020816">
    <property type="entry name" value="Histone-like_DNA-bd_CS"/>
</dbReference>
<organism evidence="5 6">
    <name type="scientific">Candidatus Magnetominusculus xianensis</name>
    <dbReference type="NCBI Taxonomy" id="1748249"/>
    <lineage>
        <taxon>Bacteria</taxon>
        <taxon>Pseudomonadati</taxon>
        <taxon>Nitrospirota</taxon>
        <taxon>Nitrospiria</taxon>
        <taxon>Nitrospirales</taxon>
        <taxon>Nitrospiraceae</taxon>
        <taxon>Candidatus Magnetominusculus</taxon>
    </lineage>
</organism>
<protein>
    <submittedName>
        <fullName evidence="5">Integration host factor subunit beta</fullName>
    </submittedName>
</protein>
<accession>A0ABR5SK01</accession>
<dbReference type="CDD" id="cd13836">
    <property type="entry name" value="IHF_B"/>
    <property type="match status" value="1"/>
</dbReference>
<dbReference type="Pfam" id="PF00216">
    <property type="entry name" value="Bac_DNA_binding"/>
    <property type="match status" value="1"/>
</dbReference>
<dbReference type="PANTHER" id="PTHR33175">
    <property type="entry name" value="DNA-BINDING PROTEIN HU"/>
    <property type="match status" value="1"/>
</dbReference>
<evidence type="ECO:0000256" key="1">
    <source>
        <dbReference type="ARBA" id="ARBA00010529"/>
    </source>
</evidence>
<evidence type="ECO:0000313" key="6">
    <source>
        <dbReference type="Proteomes" id="UP000060487"/>
    </source>
</evidence>
<evidence type="ECO:0000256" key="2">
    <source>
        <dbReference type="ARBA" id="ARBA00023067"/>
    </source>
</evidence>
<comment type="similarity">
    <text evidence="1 4">Belongs to the bacterial histone-like protein family.</text>
</comment>
<dbReference type="PRINTS" id="PR01727">
    <property type="entry name" value="DNABINDINGHU"/>
</dbReference>
<dbReference type="RefSeq" id="WP_085051983.1">
    <property type="nucleotide sequence ID" value="NZ_LNQR01000052.1"/>
</dbReference>